<dbReference type="EMBL" id="AMRI01000020">
    <property type="protein sequence ID" value="EKE70598.1"/>
    <property type="molecule type" value="Genomic_DNA"/>
</dbReference>
<sequence>MNHKYREQQRFALGTPVPVLIHRQDKQGENQAPVEGMLLDAGEQSMGIVVLEPLELTSLCIVEVCDEDAPEHFRGEVCYLANTEYGVRLGILLFDEGDMPFLDYLMCIGVRLK</sequence>
<name>K2J6C7_9GAMM</name>
<gene>
    <name evidence="1" type="ORF">B3C1_13708</name>
</gene>
<evidence type="ECO:0000313" key="1">
    <source>
        <dbReference type="EMBL" id="EKE70598.1"/>
    </source>
</evidence>
<protein>
    <recommendedName>
        <fullName evidence="3">PilZ domain-containing protein</fullName>
    </recommendedName>
</protein>
<keyword evidence="2" id="KW-1185">Reference proteome</keyword>
<dbReference type="RefSeq" id="WP_008485541.1">
    <property type="nucleotide sequence ID" value="NZ_AMRI01000020.1"/>
</dbReference>
<comment type="caution">
    <text evidence="1">The sequence shown here is derived from an EMBL/GenBank/DDBJ whole genome shotgun (WGS) entry which is preliminary data.</text>
</comment>
<accession>K2J6C7</accession>
<reference evidence="1 2" key="1">
    <citation type="journal article" date="2012" name="J. Bacteriol.">
        <title>Genome Sequence of Gallaecimonas xiamenensis Type Strain 3-C-1.</title>
        <authorList>
            <person name="Lai Q."/>
            <person name="Wang L."/>
            <person name="Wang W."/>
            <person name="Shao Z."/>
        </authorList>
    </citation>
    <scope>NUCLEOTIDE SEQUENCE [LARGE SCALE GENOMIC DNA]</scope>
    <source>
        <strain evidence="1 2">3-C-1</strain>
    </source>
</reference>
<organism evidence="1 2">
    <name type="scientific">Gallaecimonas xiamenensis 3-C-1</name>
    <dbReference type="NCBI Taxonomy" id="745411"/>
    <lineage>
        <taxon>Bacteria</taxon>
        <taxon>Pseudomonadati</taxon>
        <taxon>Pseudomonadota</taxon>
        <taxon>Gammaproteobacteria</taxon>
        <taxon>Enterobacterales</taxon>
        <taxon>Gallaecimonadaceae</taxon>
        <taxon>Gallaecimonas</taxon>
    </lineage>
</organism>
<dbReference type="OrthoDB" id="7064432at2"/>
<proteinExistence type="predicted"/>
<evidence type="ECO:0000313" key="2">
    <source>
        <dbReference type="Proteomes" id="UP000006755"/>
    </source>
</evidence>
<dbReference type="Proteomes" id="UP000006755">
    <property type="component" value="Unassembled WGS sequence"/>
</dbReference>
<dbReference type="AlphaFoldDB" id="K2J6C7"/>
<evidence type="ECO:0008006" key="3">
    <source>
        <dbReference type="Google" id="ProtNLM"/>
    </source>
</evidence>